<dbReference type="InterPro" id="IPR036388">
    <property type="entry name" value="WH-like_DNA-bd_sf"/>
</dbReference>
<dbReference type="Gene3D" id="1.10.1740.10">
    <property type="match status" value="1"/>
</dbReference>
<evidence type="ECO:0000256" key="4">
    <source>
        <dbReference type="ARBA" id="ARBA00023125"/>
    </source>
</evidence>
<dbReference type="InterPro" id="IPR013324">
    <property type="entry name" value="RNA_pol_sigma_r3/r4-like"/>
</dbReference>
<comment type="similarity">
    <text evidence="1 6">Belongs to the sigma-70 factor family. ECF subfamily.</text>
</comment>
<dbReference type="InterPro" id="IPR013249">
    <property type="entry name" value="RNA_pol_sigma70_r4_t2"/>
</dbReference>
<dbReference type="GO" id="GO:0006352">
    <property type="term" value="P:DNA-templated transcription initiation"/>
    <property type="evidence" value="ECO:0007669"/>
    <property type="project" value="InterPro"/>
</dbReference>
<keyword evidence="2 6" id="KW-0805">Transcription regulation</keyword>
<dbReference type="PANTHER" id="PTHR43133:SF8">
    <property type="entry name" value="RNA POLYMERASE SIGMA FACTOR HI_1459-RELATED"/>
    <property type="match status" value="1"/>
</dbReference>
<evidence type="ECO:0000256" key="1">
    <source>
        <dbReference type="ARBA" id="ARBA00010641"/>
    </source>
</evidence>
<dbReference type="CDD" id="cd06171">
    <property type="entry name" value="Sigma70_r4"/>
    <property type="match status" value="1"/>
</dbReference>
<protein>
    <recommendedName>
        <fullName evidence="6">RNA polymerase sigma factor</fullName>
    </recommendedName>
</protein>
<dbReference type="GO" id="GO:0006950">
    <property type="term" value="P:response to stress"/>
    <property type="evidence" value="ECO:0007669"/>
    <property type="project" value="UniProtKB-ARBA"/>
</dbReference>
<dbReference type="InterPro" id="IPR014284">
    <property type="entry name" value="RNA_pol_sigma-70_dom"/>
</dbReference>
<dbReference type="GO" id="GO:0003677">
    <property type="term" value="F:DNA binding"/>
    <property type="evidence" value="ECO:0007669"/>
    <property type="project" value="UniProtKB-KW"/>
</dbReference>
<dbReference type="GO" id="GO:0016987">
    <property type="term" value="F:sigma factor activity"/>
    <property type="evidence" value="ECO:0007669"/>
    <property type="project" value="UniProtKB-KW"/>
</dbReference>
<name>A0A6N3AKM3_9FIRM</name>
<feature type="domain" description="RNA polymerase sigma-70 region 2" evidence="7">
    <location>
        <begin position="25"/>
        <end position="92"/>
    </location>
</feature>
<accession>A0A6N3AKM3</accession>
<dbReference type="InterPro" id="IPR013325">
    <property type="entry name" value="RNA_pol_sigma_r2"/>
</dbReference>
<keyword evidence="4 6" id="KW-0238">DNA-binding</keyword>
<dbReference type="SUPFAM" id="SSF88946">
    <property type="entry name" value="Sigma2 domain of RNA polymerase sigma factors"/>
    <property type="match status" value="1"/>
</dbReference>
<dbReference type="SUPFAM" id="SSF88659">
    <property type="entry name" value="Sigma3 and sigma4 domains of RNA polymerase sigma factors"/>
    <property type="match status" value="1"/>
</dbReference>
<evidence type="ECO:0000259" key="8">
    <source>
        <dbReference type="Pfam" id="PF08281"/>
    </source>
</evidence>
<dbReference type="Pfam" id="PF08281">
    <property type="entry name" value="Sigma70_r4_2"/>
    <property type="match status" value="1"/>
</dbReference>
<dbReference type="PANTHER" id="PTHR43133">
    <property type="entry name" value="RNA POLYMERASE ECF-TYPE SIGMA FACTO"/>
    <property type="match status" value="1"/>
</dbReference>
<evidence type="ECO:0000256" key="5">
    <source>
        <dbReference type="ARBA" id="ARBA00023163"/>
    </source>
</evidence>
<dbReference type="InterPro" id="IPR007627">
    <property type="entry name" value="RNA_pol_sigma70_r2"/>
</dbReference>
<dbReference type="AlphaFoldDB" id="A0A6N3AKM3"/>
<keyword evidence="3 6" id="KW-0731">Sigma factor</keyword>
<keyword evidence="5 6" id="KW-0804">Transcription</keyword>
<evidence type="ECO:0000256" key="6">
    <source>
        <dbReference type="RuleBase" id="RU000716"/>
    </source>
</evidence>
<evidence type="ECO:0000256" key="3">
    <source>
        <dbReference type="ARBA" id="ARBA00023082"/>
    </source>
</evidence>
<organism evidence="9">
    <name type="scientific">Peptoniphilus gorbachii</name>
    <dbReference type="NCBI Taxonomy" id="411567"/>
    <lineage>
        <taxon>Bacteria</taxon>
        <taxon>Bacillati</taxon>
        <taxon>Bacillota</taxon>
        <taxon>Tissierellia</taxon>
        <taxon>Tissierellales</taxon>
        <taxon>Peptoniphilaceae</taxon>
        <taxon>Peptoniphilus</taxon>
    </lineage>
</organism>
<sequence>MNQQKFNLENFKKLKKGDKDSFDLLYEEYYLILYRTALLILGNKEDAEDVLQDSFISIYKNIINLKEFNKLRPWIFSILKNSCYTRYKNRKREFPDEFILEKADSKLISSGEDEFVLNNEVESALLKLNPKEREVLVLFYYDDFSIEEIAKILKTFKGTVKSRLFRARKNLKKEIMKVDQDFGEKESIYE</sequence>
<dbReference type="EMBL" id="CACRUP010000013">
    <property type="protein sequence ID" value="VYT93135.1"/>
    <property type="molecule type" value="Genomic_DNA"/>
</dbReference>
<feature type="domain" description="RNA polymerase sigma factor 70 region 4 type 2" evidence="8">
    <location>
        <begin position="120"/>
        <end position="171"/>
    </location>
</feature>
<dbReference type="Pfam" id="PF04542">
    <property type="entry name" value="Sigma70_r2"/>
    <property type="match status" value="1"/>
</dbReference>
<dbReference type="InterPro" id="IPR039425">
    <property type="entry name" value="RNA_pol_sigma-70-like"/>
</dbReference>
<reference evidence="9" key="1">
    <citation type="submission" date="2019-11" db="EMBL/GenBank/DDBJ databases">
        <authorList>
            <person name="Feng L."/>
        </authorList>
    </citation>
    <scope>NUCLEOTIDE SEQUENCE</scope>
    <source>
        <strain evidence="9">PgorbachiiLFYP46</strain>
    </source>
</reference>
<evidence type="ECO:0000256" key="2">
    <source>
        <dbReference type="ARBA" id="ARBA00023015"/>
    </source>
</evidence>
<proteinExistence type="inferred from homology"/>
<evidence type="ECO:0000313" key="9">
    <source>
        <dbReference type="EMBL" id="VYT93135.1"/>
    </source>
</evidence>
<dbReference type="NCBIfam" id="TIGR02937">
    <property type="entry name" value="sigma70-ECF"/>
    <property type="match status" value="1"/>
</dbReference>
<gene>
    <name evidence="9" type="primary">sigW</name>
    <name evidence="9" type="ORF">PGLFYP46_01438</name>
</gene>
<dbReference type="InterPro" id="IPR000838">
    <property type="entry name" value="RNA_pol_sigma70_ECF_CS"/>
</dbReference>
<dbReference type="PROSITE" id="PS01063">
    <property type="entry name" value="SIGMA70_ECF"/>
    <property type="match status" value="1"/>
</dbReference>
<dbReference type="RefSeq" id="WP_156701257.1">
    <property type="nucleotide sequence ID" value="NZ_CACRUP010000013.1"/>
</dbReference>
<dbReference type="Gene3D" id="1.10.10.10">
    <property type="entry name" value="Winged helix-like DNA-binding domain superfamily/Winged helix DNA-binding domain"/>
    <property type="match status" value="1"/>
</dbReference>
<evidence type="ECO:0000259" key="7">
    <source>
        <dbReference type="Pfam" id="PF04542"/>
    </source>
</evidence>